<dbReference type="PANTHER" id="PTHR43876:SF8">
    <property type="entry name" value="2-OCTAPRENYL-6-METHOXYPHENOL HYDROXYLASE"/>
    <property type="match status" value="1"/>
</dbReference>
<dbReference type="PROSITE" id="PS01304">
    <property type="entry name" value="UBIH"/>
    <property type="match status" value="1"/>
</dbReference>
<comment type="caution">
    <text evidence="10">The sequence shown here is derived from an EMBL/GenBank/DDBJ whole genome shotgun (WGS) entry which is preliminary data.</text>
</comment>
<comment type="similarity">
    <text evidence="3">Belongs to the UbiH/COQ6 family.</text>
</comment>
<dbReference type="InterPro" id="IPR011295">
    <property type="entry name" value="UbiH"/>
</dbReference>
<dbReference type="Proteomes" id="UP001058124">
    <property type="component" value="Unassembled WGS sequence"/>
</dbReference>
<evidence type="ECO:0000259" key="9">
    <source>
        <dbReference type="Pfam" id="PF01494"/>
    </source>
</evidence>
<organism evidence="10 11">
    <name type="scientific">Leminorella grimontii</name>
    <dbReference type="NCBI Taxonomy" id="82981"/>
    <lineage>
        <taxon>Bacteria</taxon>
        <taxon>Pseudomonadati</taxon>
        <taxon>Pseudomonadota</taxon>
        <taxon>Gammaproteobacteria</taxon>
        <taxon>Enterobacterales</taxon>
        <taxon>Budviciaceae</taxon>
        <taxon>Leminorella</taxon>
    </lineage>
</organism>
<dbReference type="Gene3D" id="3.50.50.60">
    <property type="entry name" value="FAD/NAD(P)-binding domain"/>
    <property type="match status" value="2"/>
</dbReference>
<evidence type="ECO:0000256" key="8">
    <source>
        <dbReference type="ARBA" id="ARBA00065734"/>
    </source>
</evidence>
<dbReference type="EMBL" id="BRLH01000017">
    <property type="protein sequence ID" value="GKX57515.1"/>
    <property type="molecule type" value="Genomic_DNA"/>
</dbReference>
<dbReference type="InterPro" id="IPR018168">
    <property type="entry name" value="Ubi_Hdrlase_CS"/>
</dbReference>
<keyword evidence="5" id="KW-0274">FAD</keyword>
<evidence type="ECO:0000313" key="10">
    <source>
        <dbReference type="EMBL" id="GKX57515.1"/>
    </source>
</evidence>
<accession>A0AAV5N7C0</accession>
<keyword evidence="7" id="KW-0503">Monooxygenase</keyword>
<dbReference type="RefSeq" id="WP_027275576.1">
    <property type="nucleotide sequence ID" value="NZ_BRLH01000017.1"/>
</dbReference>
<evidence type="ECO:0000256" key="4">
    <source>
        <dbReference type="ARBA" id="ARBA00022630"/>
    </source>
</evidence>
<evidence type="ECO:0000256" key="3">
    <source>
        <dbReference type="ARBA" id="ARBA00005349"/>
    </source>
</evidence>
<dbReference type="NCBIfam" id="TIGR01988">
    <property type="entry name" value="Ubi-OHases"/>
    <property type="match status" value="1"/>
</dbReference>
<dbReference type="GO" id="GO:0008681">
    <property type="term" value="F:2-octaprenyl-6-methoxyphenol hydroxylase activity"/>
    <property type="evidence" value="ECO:0007669"/>
    <property type="project" value="InterPro"/>
</dbReference>
<dbReference type="InterPro" id="IPR051205">
    <property type="entry name" value="UbiH/COQ6_monooxygenase"/>
</dbReference>
<evidence type="ECO:0000256" key="7">
    <source>
        <dbReference type="ARBA" id="ARBA00023033"/>
    </source>
</evidence>
<feature type="domain" description="FAD-binding" evidence="9">
    <location>
        <begin position="3"/>
        <end position="320"/>
    </location>
</feature>
<comment type="pathway">
    <text evidence="2">Cofactor biosynthesis; ubiquinone biosynthesis.</text>
</comment>
<dbReference type="FunFam" id="3.50.50.60:FF:000021">
    <property type="entry name" value="Ubiquinone biosynthesis monooxygenase COQ6"/>
    <property type="match status" value="1"/>
</dbReference>
<dbReference type="PRINTS" id="PR00420">
    <property type="entry name" value="RNGMNOXGNASE"/>
</dbReference>
<keyword evidence="4" id="KW-0285">Flavoprotein</keyword>
<evidence type="ECO:0000256" key="1">
    <source>
        <dbReference type="ARBA" id="ARBA00001974"/>
    </source>
</evidence>
<dbReference type="PANTHER" id="PTHR43876">
    <property type="entry name" value="UBIQUINONE BIOSYNTHESIS MONOOXYGENASE COQ6, MITOCHONDRIAL"/>
    <property type="match status" value="1"/>
</dbReference>
<dbReference type="InterPro" id="IPR036188">
    <property type="entry name" value="FAD/NAD-bd_sf"/>
</dbReference>
<dbReference type="FunFam" id="3.50.50.60:FF:000123">
    <property type="entry name" value="2-octaprenyl-6-methoxyphenyl hydroxylase"/>
    <property type="match status" value="1"/>
</dbReference>
<dbReference type="AlphaFoldDB" id="A0AAV5N7C0"/>
<keyword evidence="11" id="KW-1185">Reference proteome</keyword>
<sequence>MNAVTIVGGGMAGATLALALSRLGEGRIAVTLIEAQRPDELAHPGFDARAIALAQGTCQQLERIGCWSLLSREATPIKTVQVSDRGHGGMATLNASDYGLSALGQVVELHEAGRRLFSLLEHAPNVTLRCPAKVVASEHDGNSVTVELNDGERIASSLLVAADGSFSAVAASLGVEWDEENYGQTALIANVTTAEPHQGRAFERFTAQGPLALLPMSKGRMSLVWCIDESRRQEAMAWSERRFIGELQSAFGWRLGEILSVGERHGYPLRLRTARQEVSHRLALVGNAAQTLHPIAGQGFNLGLRDVISLAETLVEASKQGEDVGGYRTLRRYRLRRESDRKATIGLTDGLVHLFANRHAPLAVARNLGLIAMDSCKLLRLPLAYRTLGWVKR</sequence>
<proteinExistence type="inferred from homology"/>
<dbReference type="GO" id="GO:0071949">
    <property type="term" value="F:FAD binding"/>
    <property type="evidence" value="ECO:0007669"/>
    <property type="project" value="InterPro"/>
</dbReference>
<dbReference type="Pfam" id="PF01494">
    <property type="entry name" value="FAD_binding_3"/>
    <property type="match status" value="1"/>
</dbReference>
<dbReference type="GO" id="GO:0006744">
    <property type="term" value="P:ubiquinone biosynthetic process"/>
    <property type="evidence" value="ECO:0007669"/>
    <property type="project" value="InterPro"/>
</dbReference>
<evidence type="ECO:0000256" key="5">
    <source>
        <dbReference type="ARBA" id="ARBA00022827"/>
    </source>
</evidence>
<comment type="subunit">
    <text evidence="8">Component of the Ubi complex metabolon, which regroups five ubiquinone biosynthesis proteins (UbiE, UbiF, UbiG, UbiH and UbiI) and two accessory factors (UbiK and the lipid-binding protein UbiJ).</text>
</comment>
<evidence type="ECO:0000313" key="11">
    <source>
        <dbReference type="Proteomes" id="UP001058124"/>
    </source>
</evidence>
<evidence type="ECO:0000256" key="6">
    <source>
        <dbReference type="ARBA" id="ARBA00023002"/>
    </source>
</evidence>
<reference evidence="10" key="1">
    <citation type="submission" date="2022-06" db="EMBL/GenBank/DDBJ databases">
        <title>Draft genome sequences of Leminorella grimontii str. JCM5902.</title>
        <authorList>
            <person name="Wakabayashi Y."/>
            <person name="Kojima K."/>
        </authorList>
    </citation>
    <scope>NUCLEOTIDE SEQUENCE</scope>
    <source>
        <strain evidence="10">JCM 5902</strain>
    </source>
</reference>
<comment type="cofactor">
    <cofactor evidence="1">
        <name>FAD</name>
        <dbReference type="ChEBI" id="CHEBI:57692"/>
    </cofactor>
</comment>
<name>A0AAV5N7C0_9GAMM</name>
<evidence type="ECO:0000256" key="2">
    <source>
        <dbReference type="ARBA" id="ARBA00004749"/>
    </source>
</evidence>
<gene>
    <name evidence="10" type="ORF">SOASR030_36270</name>
</gene>
<dbReference type="GO" id="GO:0110142">
    <property type="term" value="C:ubiquinone biosynthesis complex"/>
    <property type="evidence" value="ECO:0007669"/>
    <property type="project" value="UniProtKB-ARBA"/>
</dbReference>
<dbReference type="InterPro" id="IPR010971">
    <property type="entry name" value="UbiH/COQ6"/>
</dbReference>
<dbReference type="SUPFAM" id="SSF51905">
    <property type="entry name" value="FAD/NAD(P)-binding domain"/>
    <property type="match status" value="1"/>
</dbReference>
<dbReference type="NCBIfam" id="NF004356">
    <property type="entry name" value="PRK05732.1"/>
    <property type="match status" value="1"/>
</dbReference>
<protein>
    <submittedName>
        <fullName evidence="10">2-octaprenyl-6-methoxyphenyl hydroxylase</fullName>
    </submittedName>
</protein>
<dbReference type="InterPro" id="IPR002938">
    <property type="entry name" value="FAD-bd"/>
</dbReference>
<keyword evidence="6" id="KW-0560">Oxidoreductase</keyword>
<dbReference type="NCBIfam" id="TIGR01984">
    <property type="entry name" value="UbiH"/>
    <property type="match status" value="1"/>
</dbReference>